<dbReference type="InterPro" id="IPR035571">
    <property type="entry name" value="UPF0234-like_C"/>
</dbReference>
<accession>A0A382X8W7</accession>
<evidence type="ECO:0000256" key="1">
    <source>
        <dbReference type="ARBA" id="ARBA00022741"/>
    </source>
</evidence>
<feature type="non-terminal residue" evidence="3">
    <location>
        <position position="1"/>
    </location>
</feature>
<dbReference type="InterPro" id="IPR036183">
    <property type="entry name" value="YajQ-like_sf"/>
</dbReference>
<gene>
    <name evidence="3" type="ORF">METZ01_LOCUS419889</name>
</gene>
<sequence>IGQANRIVNNRFDFKGKEAKFTLENEVITLSSQEEFQIQQMMPILRESLTKRNIDLKSLNPQKIEVSNASASQKILLIQGIDRDIAKKITQLVKGSKLKIQAQVQGDIVRISGKKRDDLQTIIAKIKAEKIEIPLQFVNFRD</sequence>
<evidence type="ECO:0008006" key="4">
    <source>
        <dbReference type="Google" id="ProtNLM"/>
    </source>
</evidence>
<dbReference type="GO" id="GO:0000166">
    <property type="term" value="F:nucleotide binding"/>
    <property type="evidence" value="ECO:0007669"/>
    <property type="project" value="UniProtKB-KW"/>
</dbReference>
<dbReference type="InterPro" id="IPR035570">
    <property type="entry name" value="UPF0234_N"/>
</dbReference>
<dbReference type="CDD" id="cd11740">
    <property type="entry name" value="YajQ_like"/>
    <property type="match status" value="1"/>
</dbReference>
<dbReference type="NCBIfam" id="NF003819">
    <property type="entry name" value="PRK05412.1"/>
    <property type="match status" value="1"/>
</dbReference>
<evidence type="ECO:0000313" key="3">
    <source>
        <dbReference type="EMBL" id="SVD67035.1"/>
    </source>
</evidence>
<reference evidence="3" key="1">
    <citation type="submission" date="2018-05" db="EMBL/GenBank/DDBJ databases">
        <authorList>
            <person name="Lanie J.A."/>
            <person name="Ng W.-L."/>
            <person name="Kazmierczak K.M."/>
            <person name="Andrzejewski T.M."/>
            <person name="Davidsen T.M."/>
            <person name="Wayne K.J."/>
            <person name="Tettelin H."/>
            <person name="Glass J.I."/>
            <person name="Rusch D."/>
            <person name="Podicherti R."/>
            <person name="Tsui H.-C.T."/>
            <person name="Winkler M.E."/>
        </authorList>
    </citation>
    <scope>NUCLEOTIDE SEQUENCE</scope>
</reference>
<comment type="similarity">
    <text evidence="2">Belongs to the YajQ family.</text>
</comment>
<dbReference type="SUPFAM" id="SSF89963">
    <property type="entry name" value="YajQ-like"/>
    <property type="match status" value="2"/>
</dbReference>
<proteinExistence type="inferred from homology"/>
<dbReference type="PANTHER" id="PTHR30476:SF0">
    <property type="entry name" value="UPF0234 PROTEIN YAJQ"/>
    <property type="match status" value="1"/>
</dbReference>
<dbReference type="AlphaFoldDB" id="A0A382X8W7"/>
<dbReference type="Gene3D" id="3.30.70.860">
    <property type="match status" value="1"/>
</dbReference>
<organism evidence="3">
    <name type="scientific">marine metagenome</name>
    <dbReference type="NCBI Taxonomy" id="408172"/>
    <lineage>
        <taxon>unclassified sequences</taxon>
        <taxon>metagenomes</taxon>
        <taxon>ecological metagenomes</taxon>
    </lineage>
</organism>
<dbReference type="Pfam" id="PF04461">
    <property type="entry name" value="YajQ"/>
    <property type="match status" value="1"/>
</dbReference>
<dbReference type="PANTHER" id="PTHR30476">
    <property type="entry name" value="UPF0234 PROTEIN YAJQ"/>
    <property type="match status" value="1"/>
</dbReference>
<keyword evidence="1" id="KW-0547">Nucleotide-binding</keyword>
<dbReference type="EMBL" id="UINC01165573">
    <property type="protein sequence ID" value="SVD67035.1"/>
    <property type="molecule type" value="Genomic_DNA"/>
</dbReference>
<protein>
    <recommendedName>
        <fullName evidence="4">YajQ family cyclic di-GMP-binding protein</fullName>
    </recommendedName>
</protein>
<dbReference type="InterPro" id="IPR007551">
    <property type="entry name" value="YajQ/Smlt4090-like"/>
</dbReference>
<dbReference type="HAMAP" id="MF_00632">
    <property type="entry name" value="UPF0234"/>
    <property type="match status" value="1"/>
</dbReference>
<evidence type="ECO:0000256" key="2">
    <source>
        <dbReference type="ARBA" id="ARBA00093450"/>
    </source>
</evidence>
<name>A0A382X8W7_9ZZZZ</name>
<dbReference type="GO" id="GO:0005829">
    <property type="term" value="C:cytosol"/>
    <property type="evidence" value="ECO:0007669"/>
    <property type="project" value="TreeGrafter"/>
</dbReference>
<dbReference type="Gene3D" id="3.30.70.990">
    <property type="entry name" value="YajQ-like, domain 2"/>
    <property type="match status" value="1"/>
</dbReference>